<keyword evidence="2" id="KW-0378">Hydrolase</keyword>
<dbReference type="SUPFAM" id="SSF53474">
    <property type="entry name" value="alpha/beta-Hydrolases"/>
    <property type="match status" value="1"/>
</dbReference>
<dbReference type="InterPro" id="IPR002168">
    <property type="entry name" value="Lipase_GDXG_HIS_AS"/>
</dbReference>
<evidence type="ECO:0000313" key="4">
    <source>
        <dbReference type="EMBL" id="SNR48775.1"/>
    </source>
</evidence>
<feature type="domain" description="Alpha/beta hydrolase fold-3" evidence="3">
    <location>
        <begin position="78"/>
        <end position="285"/>
    </location>
</feature>
<protein>
    <submittedName>
        <fullName evidence="4">Acetyl esterase</fullName>
    </submittedName>
</protein>
<dbReference type="FunFam" id="3.40.50.1820:FF:000089">
    <property type="entry name" value="Alpha/beta hydrolase"/>
    <property type="match status" value="1"/>
</dbReference>
<keyword evidence="5" id="KW-1185">Reference proteome</keyword>
<accession>A0A238WQG6</accession>
<proteinExistence type="inferred from homology"/>
<dbReference type="RefSeq" id="WP_089300922.1">
    <property type="nucleotide sequence ID" value="NZ_FZNW01000007.1"/>
</dbReference>
<dbReference type="InterPro" id="IPR013094">
    <property type="entry name" value="AB_hydrolase_3"/>
</dbReference>
<dbReference type="PANTHER" id="PTHR48081:SF8">
    <property type="entry name" value="ALPHA_BETA HYDROLASE FOLD-3 DOMAIN-CONTAINING PROTEIN-RELATED"/>
    <property type="match status" value="1"/>
</dbReference>
<dbReference type="PANTHER" id="PTHR48081">
    <property type="entry name" value="AB HYDROLASE SUPERFAMILY PROTEIN C4A8.06C"/>
    <property type="match status" value="1"/>
</dbReference>
<dbReference type="PROSITE" id="PS01173">
    <property type="entry name" value="LIPASE_GDXG_HIS"/>
    <property type="match status" value="1"/>
</dbReference>
<comment type="similarity">
    <text evidence="1">Belongs to the 'GDXG' lipolytic enzyme family.</text>
</comment>
<dbReference type="Pfam" id="PF07859">
    <property type="entry name" value="Abhydrolase_3"/>
    <property type="match status" value="1"/>
</dbReference>
<reference evidence="4 5" key="1">
    <citation type="submission" date="2017-06" db="EMBL/GenBank/DDBJ databases">
        <authorList>
            <person name="Kim H.J."/>
            <person name="Triplett B.A."/>
        </authorList>
    </citation>
    <scope>NUCLEOTIDE SEQUENCE [LARGE SCALE GENOMIC DNA]</scope>
    <source>
        <strain evidence="4 5">DSM 45207</strain>
    </source>
</reference>
<evidence type="ECO:0000259" key="3">
    <source>
        <dbReference type="Pfam" id="PF07859"/>
    </source>
</evidence>
<name>A0A238WQG6_9PSEU</name>
<dbReference type="OrthoDB" id="3206739at2"/>
<evidence type="ECO:0000256" key="1">
    <source>
        <dbReference type="ARBA" id="ARBA00010515"/>
    </source>
</evidence>
<evidence type="ECO:0000313" key="5">
    <source>
        <dbReference type="Proteomes" id="UP000198348"/>
    </source>
</evidence>
<dbReference type="AlphaFoldDB" id="A0A238WQG6"/>
<sequence>MPLDPVFDQLLRTMPPLVGESDTVEQVRSKFAEVAASPAVTDAAPAVGSVRDVTVRGGDGAVGARVYRPDGEGEMPTVVYFHGGGYVVGSVDTHDLVCREICRQVGAVVVSVEYRLAPEHSFPAGLTDCVGATRWVAEHISELGNDPARIAVAGDSAGGTFAAVTAQELALDEDGPDLAAQLLIYPATDVSRDYPSRAAFNEGYFLDRAALELFAEAYVTDLALLTDPRMSPILHPKIAQLPRTIVATAEFDPLRDQGEAYAGELREAGVAVEELRFDGLIHGFLHFGPFVPAAGEAVAEICASLRQALGVAR</sequence>
<dbReference type="InterPro" id="IPR029058">
    <property type="entry name" value="AB_hydrolase_fold"/>
</dbReference>
<dbReference type="Gene3D" id="3.40.50.1820">
    <property type="entry name" value="alpha/beta hydrolase"/>
    <property type="match status" value="1"/>
</dbReference>
<gene>
    <name evidence="4" type="ORF">SAMN06265360_10789</name>
</gene>
<dbReference type="InterPro" id="IPR050300">
    <property type="entry name" value="GDXG_lipolytic_enzyme"/>
</dbReference>
<dbReference type="Proteomes" id="UP000198348">
    <property type="component" value="Unassembled WGS sequence"/>
</dbReference>
<dbReference type="EMBL" id="FZNW01000007">
    <property type="protein sequence ID" value="SNR48775.1"/>
    <property type="molecule type" value="Genomic_DNA"/>
</dbReference>
<organism evidence="4 5">
    <name type="scientific">Haloechinothrix alba</name>
    <dbReference type="NCBI Taxonomy" id="664784"/>
    <lineage>
        <taxon>Bacteria</taxon>
        <taxon>Bacillati</taxon>
        <taxon>Actinomycetota</taxon>
        <taxon>Actinomycetes</taxon>
        <taxon>Pseudonocardiales</taxon>
        <taxon>Pseudonocardiaceae</taxon>
        <taxon>Haloechinothrix</taxon>
    </lineage>
</organism>
<dbReference type="GO" id="GO:0016787">
    <property type="term" value="F:hydrolase activity"/>
    <property type="evidence" value="ECO:0007669"/>
    <property type="project" value="UniProtKB-KW"/>
</dbReference>
<evidence type="ECO:0000256" key="2">
    <source>
        <dbReference type="ARBA" id="ARBA00022801"/>
    </source>
</evidence>